<dbReference type="PROSITE" id="PS50983">
    <property type="entry name" value="FE_B12_PBP"/>
    <property type="match status" value="1"/>
</dbReference>
<organism evidence="7 8">
    <name type="scientific">Viridibacillus arvi</name>
    <dbReference type="NCBI Taxonomy" id="263475"/>
    <lineage>
        <taxon>Bacteria</taxon>
        <taxon>Bacillati</taxon>
        <taxon>Bacillota</taxon>
        <taxon>Bacilli</taxon>
        <taxon>Bacillales</taxon>
        <taxon>Caryophanaceae</taxon>
        <taxon>Viridibacillus</taxon>
    </lineage>
</organism>
<dbReference type="SUPFAM" id="SSF53807">
    <property type="entry name" value="Helical backbone' metal receptor"/>
    <property type="match status" value="1"/>
</dbReference>
<name>A0A0M0LFQ4_9BACL</name>
<feature type="domain" description="Fe/B12 periplasmic-binding" evidence="6">
    <location>
        <begin position="63"/>
        <end position="316"/>
    </location>
</feature>
<comment type="similarity">
    <text evidence="2">Belongs to the bacterial solute-binding protein 8 family.</text>
</comment>
<accession>A0A0M0LFQ4</accession>
<evidence type="ECO:0000256" key="3">
    <source>
        <dbReference type="ARBA" id="ARBA00022448"/>
    </source>
</evidence>
<dbReference type="Pfam" id="PF01497">
    <property type="entry name" value="Peripla_BP_2"/>
    <property type="match status" value="1"/>
</dbReference>
<dbReference type="OrthoDB" id="2241086at2"/>
<dbReference type="Proteomes" id="UP000036867">
    <property type="component" value="Unassembled WGS sequence"/>
</dbReference>
<dbReference type="AlphaFoldDB" id="A0A0M0LFQ4"/>
<dbReference type="RefSeq" id="WP_053417961.1">
    <property type="nucleotide sequence ID" value="NZ_LILB01000005.1"/>
</dbReference>
<comment type="caution">
    <text evidence="7">The sequence shown here is derived from an EMBL/GenBank/DDBJ whole genome shotgun (WGS) entry which is preliminary data.</text>
</comment>
<keyword evidence="8" id="KW-1185">Reference proteome</keyword>
<evidence type="ECO:0000313" key="8">
    <source>
        <dbReference type="Proteomes" id="UP000036867"/>
    </source>
</evidence>
<evidence type="ECO:0000256" key="4">
    <source>
        <dbReference type="ARBA" id="ARBA00022729"/>
    </source>
</evidence>
<evidence type="ECO:0000256" key="1">
    <source>
        <dbReference type="ARBA" id="ARBA00004196"/>
    </source>
</evidence>
<reference evidence="8" key="1">
    <citation type="submission" date="2015-08" db="EMBL/GenBank/DDBJ databases">
        <title>Fjat-10028 dsm 16317.</title>
        <authorList>
            <person name="Liu B."/>
            <person name="Wang J."/>
            <person name="Zhu Y."/>
            <person name="Liu G."/>
            <person name="Chen Q."/>
            <person name="Chen Z."/>
            <person name="Lan J."/>
            <person name="Che J."/>
            <person name="Ge C."/>
            <person name="Shi H."/>
            <person name="Pan Z."/>
            <person name="Liu X."/>
        </authorList>
    </citation>
    <scope>NUCLEOTIDE SEQUENCE [LARGE SCALE GENOMIC DNA]</scope>
    <source>
        <strain evidence="8">DSM 16317</strain>
    </source>
</reference>
<dbReference type="PANTHER" id="PTHR30532:SF26">
    <property type="entry name" value="IRON(3+)-HYDROXAMATE-BINDING PROTEIN FHUD"/>
    <property type="match status" value="1"/>
</dbReference>
<dbReference type="PANTHER" id="PTHR30532">
    <property type="entry name" value="IRON III DICITRATE-BINDING PERIPLASMIC PROTEIN"/>
    <property type="match status" value="1"/>
</dbReference>
<dbReference type="GO" id="GO:0030288">
    <property type="term" value="C:outer membrane-bounded periplasmic space"/>
    <property type="evidence" value="ECO:0007669"/>
    <property type="project" value="TreeGrafter"/>
</dbReference>
<proteinExistence type="inferred from homology"/>
<dbReference type="PATRIC" id="fig|263475.3.peg.4444"/>
<protein>
    <submittedName>
        <fullName evidence="7">ABC transporter substrate-binding protein</fullName>
    </submittedName>
</protein>
<evidence type="ECO:0000256" key="5">
    <source>
        <dbReference type="SAM" id="SignalP"/>
    </source>
</evidence>
<dbReference type="GO" id="GO:1901678">
    <property type="term" value="P:iron coordination entity transport"/>
    <property type="evidence" value="ECO:0007669"/>
    <property type="project" value="UniProtKB-ARBA"/>
</dbReference>
<sequence>MLKNKSPFLFCLLLIMFSIVMVACNKTEDSTSEQQNNENKEQKVTRVVKTIHGDIEIPSKPKRIVVDGYLPTLLLLDEKPVGATDSDLENIHIQNFITGIDSIGENSKEKILELNPDLIISANSENSAFEDFSKIAPTIIIPYETYKGTHEEVTAFGEMLGKEKKAQEWLASFDTKIEEQREKIKNVISANETVSIFGAYNKDFYIYGEGIYRGGQAIYKQLQLTPPEKIKKELIDTGDTFKQISFEALNDYAGDYIFLDQSYGGKLDKKNSMWTSMEAVKKDQVFDLDPKRFWPYDPISVLAQSEEIADLLVSKNQEK</sequence>
<keyword evidence="3" id="KW-0813">Transport</keyword>
<dbReference type="InterPro" id="IPR051313">
    <property type="entry name" value="Bact_iron-sidero_bind"/>
</dbReference>
<gene>
    <name evidence="7" type="ORF">AMD00_15835</name>
</gene>
<dbReference type="PROSITE" id="PS51257">
    <property type="entry name" value="PROKAR_LIPOPROTEIN"/>
    <property type="match status" value="1"/>
</dbReference>
<feature type="signal peptide" evidence="5">
    <location>
        <begin position="1"/>
        <end position="23"/>
    </location>
</feature>
<dbReference type="EMBL" id="LILB01000005">
    <property type="protein sequence ID" value="KOO49791.1"/>
    <property type="molecule type" value="Genomic_DNA"/>
</dbReference>
<evidence type="ECO:0000256" key="2">
    <source>
        <dbReference type="ARBA" id="ARBA00008814"/>
    </source>
</evidence>
<evidence type="ECO:0000259" key="6">
    <source>
        <dbReference type="PROSITE" id="PS50983"/>
    </source>
</evidence>
<dbReference type="GeneID" id="301137567"/>
<dbReference type="InterPro" id="IPR002491">
    <property type="entry name" value="ABC_transptr_periplasmic_BD"/>
</dbReference>
<feature type="chain" id="PRO_5039146376" evidence="5">
    <location>
        <begin position="24"/>
        <end position="319"/>
    </location>
</feature>
<dbReference type="Gene3D" id="3.40.50.1980">
    <property type="entry name" value="Nitrogenase molybdenum iron protein domain"/>
    <property type="match status" value="2"/>
</dbReference>
<keyword evidence="4 5" id="KW-0732">Signal</keyword>
<dbReference type="STRING" id="263475.AMD00_15835"/>
<evidence type="ECO:0000313" key="7">
    <source>
        <dbReference type="EMBL" id="KOO49791.1"/>
    </source>
</evidence>
<comment type="subcellular location">
    <subcellularLocation>
        <location evidence="1">Cell envelope</location>
    </subcellularLocation>
</comment>